<evidence type="ECO:0000313" key="2">
    <source>
        <dbReference type="EMBL" id="MDX5983091.1"/>
    </source>
</evidence>
<dbReference type="RefSeq" id="WP_010405677.1">
    <property type="nucleotide sequence ID" value="NZ_JAWXXV010000001.1"/>
</dbReference>
<organism evidence="2 3">
    <name type="scientific">Sphingomonas echinoides</name>
    <dbReference type="NCBI Taxonomy" id="59803"/>
    <lineage>
        <taxon>Bacteria</taxon>
        <taxon>Pseudomonadati</taxon>
        <taxon>Pseudomonadota</taxon>
        <taxon>Alphaproteobacteria</taxon>
        <taxon>Sphingomonadales</taxon>
        <taxon>Sphingomonadaceae</taxon>
        <taxon>Sphingomonas</taxon>
    </lineage>
</organism>
<keyword evidence="3" id="KW-1185">Reference proteome</keyword>
<dbReference type="EMBL" id="JAWXXV010000001">
    <property type="protein sequence ID" value="MDX5983091.1"/>
    <property type="molecule type" value="Genomic_DNA"/>
</dbReference>
<gene>
    <name evidence="2" type="ORF">SIL82_02365</name>
</gene>
<sequence length="157" mass="17745">MGENMSADNRNYVLDISIDLFRLTTESLRLHSNETRQYQTLANLVNCRAETKNCGEEHRPDTLRKHFHAIPTDGDIHISLDILKTSAESLDQTREHLCRKLGSDMTVGDALSVLLFDYVAERKAAEVLDRMGLGEFNQNGDDKHSGQSREGNVLPFK</sequence>
<name>A0ABU4PFV1_9SPHN</name>
<protein>
    <submittedName>
        <fullName evidence="2">Uncharacterized protein</fullName>
    </submittedName>
</protein>
<reference evidence="2 3" key="1">
    <citation type="submission" date="2023-11" db="EMBL/GenBank/DDBJ databases">
        <title>MicrobeMod: A computational toolkit for identifying prokaryotic methylation and restriction-modification with nanopore sequencing.</title>
        <authorList>
            <person name="Crits-Christoph A."/>
            <person name="Kang S.C."/>
            <person name="Lee H."/>
            <person name="Ostrov N."/>
        </authorList>
    </citation>
    <scope>NUCLEOTIDE SEQUENCE [LARGE SCALE GENOMIC DNA]</scope>
    <source>
        <strain evidence="2 3">ATCC 14820</strain>
    </source>
</reference>
<comment type="caution">
    <text evidence="2">The sequence shown here is derived from an EMBL/GenBank/DDBJ whole genome shotgun (WGS) entry which is preliminary data.</text>
</comment>
<proteinExistence type="predicted"/>
<dbReference type="Proteomes" id="UP001279660">
    <property type="component" value="Unassembled WGS sequence"/>
</dbReference>
<evidence type="ECO:0000313" key="3">
    <source>
        <dbReference type="Proteomes" id="UP001279660"/>
    </source>
</evidence>
<evidence type="ECO:0000256" key="1">
    <source>
        <dbReference type="SAM" id="MobiDB-lite"/>
    </source>
</evidence>
<feature type="region of interest" description="Disordered" evidence="1">
    <location>
        <begin position="135"/>
        <end position="157"/>
    </location>
</feature>
<accession>A0ABU4PFV1</accession>